<sequence>MFDHLVNRYLNVVSWTRQSLISVVGDVLLNQEQQLAVLAGKYQLYLDLKMTDGNNRRFRVYSYNLTSEYLIDKTKIAKANDRICLY</sequence>
<evidence type="ECO:0000313" key="1">
    <source>
        <dbReference type="EMBL" id="POD81669.1"/>
    </source>
</evidence>
<comment type="caution">
    <text evidence="1">The sequence shown here is derived from an EMBL/GenBank/DDBJ whole genome shotgun (WGS) entry which is preliminary data.</text>
</comment>
<organism evidence="1 2">
    <name type="scientific">Lactiplantibacillus plantarum subsp. plantarum</name>
    <dbReference type="NCBI Taxonomy" id="337330"/>
    <lineage>
        <taxon>Bacteria</taxon>
        <taxon>Bacillati</taxon>
        <taxon>Bacillota</taxon>
        <taxon>Bacilli</taxon>
        <taxon>Lactobacillales</taxon>
        <taxon>Lactobacillaceae</taxon>
        <taxon>Lactiplantibacillus</taxon>
    </lineage>
</organism>
<reference evidence="1 2" key="1">
    <citation type="submission" date="2017-06" db="EMBL/GenBank/DDBJ databases">
        <title>Genome sequence of Lactobacillus plantarum subsp. plantarum strain SRCM101258.</title>
        <authorList>
            <person name="Cho S.H."/>
        </authorList>
    </citation>
    <scope>NUCLEOTIDE SEQUENCE [LARGE SCALE GENOMIC DNA]</scope>
    <source>
        <strain evidence="1 2">SRCM101258</strain>
    </source>
</reference>
<evidence type="ECO:0000313" key="2">
    <source>
        <dbReference type="Proteomes" id="UP000236990"/>
    </source>
</evidence>
<dbReference type="Proteomes" id="UP000236990">
    <property type="component" value="Unassembled WGS sequence"/>
</dbReference>
<proteinExistence type="predicted"/>
<gene>
    <name evidence="1" type="ORF">S101258_03273</name>
</gene>
<dbReference type="AlphaFoldDB" id="A0A2S3U1B1"/>
<protein>
    <submittedName>
        <fullName evidence="1">Uncharacterized protein</fullName>
    </submittedName>
</protein>
<accession>A0A2S3U1B1</accession>
<name>A0A2S3U1B1_LACPN</name>
<dbReference type="EMBL" id="NKCZ01000128">
    <property type="protein sequence ID" value="POD81669.1"/>
    <property type="molecule type" value="Genomic_DNA"/>
</dbReference>